<sequence>EQAGGGGLQPRANHNDLQEAAVIGGGGEQRVRRVGHHVGLRLGGLALGIVAHAGIGGKARRPHKAAVRHV</sequence>
<gene>
    <name evidence="1" type="ORF">Tci_928115</name>
</gene>
<feature type="non-terminal residue" evidence="1">
    <location>
        <position position="1"/>
    </location>
</feature>
<protein>
    <submittedName>
        <fullName evidence="1">Uncharacterized protein</fullName>
    </submittedName>
</protein>
<organism evidence="1">
    <name type="scientific">Tanacetum cinerariifolium</name>
    <name type="common">Dalmatian daisy</name>
    <name type="synonym">Chrysanthemum cinerariifolium</name>
    <dbReference type="NCBI Taxonomy" id="118510"/>
    <lineage>
        <taxon>Eukaryota</taxon>
        <taxon>Viridiplantae</taxon>
        <taxon>Streptophyta</taxon>
        <taxon>Embryophyta</taxon>
        <taxon>Tracheophyta</taxon>
        <taxon>Spermatophyta</taxon>
        <taxon>Magnoliopsida</taxon>
        <taxon>eudicotyledons</taxon>
        <taxon>Gunneridae</taxon>
        <taxon>Pentapetalae</taxon>
        <taxon>asterids</taxon>
        <taxon>campanulids</taxon>
        <taxon>Asterales</taxon>
        <taxon>Asteraceae</taxon>
        <taxon>Asteroideae</taxon>
        <taxon>Anthemideae</taxon>
        <taxon>Anthemidinae</taxon>
        <taxon>Tanacetum</taxon>
    </lineage>
</organism>
<dbReference type="EMBL" id="BKCJ011825923">
    <property type="protein sequence ID" value="GFD56146.1"/>
    <property type="molecule type" value="Genomic_DNA"/>
</dbReference>
<dbReference type="AlphaFoldDB" id="A0A699XE49"/>
<proteinExistence type="predicted"/>
<name>A0A699XE49_TANCI</name>
<accession>A0A699XE49</accession>
<evidence type="ECO:0000313" key="1">
    <source>
        <dbReference type="EMBL" id="GFD56146.1"/>
    </source>
</evidence>
<reference evidence="1" key="1">
    <citation type="journal article" date="2019" name="Sci. Rep.">
        <title>Draft genome of Tanacetum cinerariifolium, the natural source of mosquito coil.</title>
        <authorList>
            <person name="Yamashiro T."/>
            <person name="Shiraishi A."/>
            <person name="Satake H."/>
            <person name="Nakayama K."/>
        </authorList>
    </citation>
    <scope>NUCLEOTIDE SEQUENCE</scope>
</reference>
<comment type="caution">
    <text evidence="1">The sequence shown here is derived from an EMBL/GenBank/DDBJ whole genome shotgun (WGS) entry which is preliminary data.</text>
</comment>